<proteinExistence type="predicted"/>
<name>A0A6J5M1U5_9CAUD</name>
<protein>
    <submittedName>
        <fullName evidence="1">Uncharacterized protein</fullName>
    </submittedName>
</protein>
<accession>A0A6J5M1U5</accession>
<organism evidence="1">
    <name type="scientific">uncultured Caudovirales phage</name>
    <dbReference type="NCBI Taxonomy" id="2100421"/>
    <lineage>
        <taxon>Viruses</taxon>
        <taxon>Duplodnaviria</taxon>
        <taxon>Heunggongvirae</taxon>
        <taxon>Uroviricota</taxon>
        <taxon>Caudoviricetes</taxon>
        <taxon>Peduoviridae</taxon>
        <taxon>Maltschvirus</taxon>
        <taxon>Maltschvirus maltsch</taxon>
    </lineage>
</organism>
<sequence length="68" mass="8074">MKKNRFVAGYSPLNKQVMLIIEDYAFWVENQDALEASIESFEGRVRQQGMIINFDNVEDRTMFLLRWA</sequence>
<reference evidence="1" key="1">
    <citation type="submission" date="2020-04" db="EMBL/GenBank/DDBJ databases">
        <authorList>
            <person name="Chiriac C."/>
            <person name="Salcher M."/>
            <person name="Ghai R."/>
            <person name="Kavagutti S V."/>
        </authorList>
    </citation>
    <scope>NUCLEOTIDE SEQUENCE</scope>
</reference>
<evidence type="ECO:0000313" key="1">
    <source>
        <dbReference type="EMBL" id="CAB4137989.1"/>
    </source>
</evidence>
<dbReference type="EMBL" id="LR796341">
    <property type="protein sequence ID" value="CAB4137989.1"/>
    <property type="molecule type" value="Genomic_DNA"/>
</dbReference>
<gene>
    <name evidence="1" type="ORF">UFOVP328_182</name>
</gene>